<keyword evidence="2" id="KW-0324">Glycolysis</keyword>
<evidence type="ECO:0000313" key="4">
    <source>
        <dbReference type="EMBL" id="SVA12062.1"/>
    </source>
</evidence>
<evidence type="ECO:0008006" key="5">
    <source>
        <dbReference type="Google" id="ProtNLM"/>
    </source>
</evidence>
<dbReference type="EMBL" id="UINC01004134">
    <property type="protein sequence ID" value="SVA12062.1"/>
    <property type="molecule type" value="Genomic_DNA"/>
</dbReference>
<sequence length="568" mass="60483">MRMRLGRDLVLALEAAVERWMSIDGVRRLWARDASLWTNSDESSWLGWLGLVPTPSASLGLADLTGRVTALGIRDVLLVGMGGSSLAPEVVSQVVPSPFDSPTLHVLDSTDPAQIGRVLGECDLSRTLCISSSKSGATLETSLLTDYVLEQLQEHLASKAVGGRCLAITDSGSLLEELARRREFLAILHGVSSVGGRFSALSNFGLVPPLLCGRDIETLVDRAAKMAMRCGGDVEAGRNPGVKLGLALGTAALMGRDKVTFILSPAIASLGCWLEQLLAESTGKVGRGLLPIVDEELGAPASYGADRLFVYLRLAEEFDPEQEESVERLAGAGLPVIDLTLSDRFDLGGEFFRWEMAVAVCGSLLRVHPFDQPDVEAGKRATLDLAAAYESSGAWPERTSIAVDVGLEAYADPETAAALRQSVGPGAGVQELLLAHLGKLGPQDYFALLAYLEQSPDYLDLLKQMRTGVRQARGVATTIGFGPGFLHSMGQTFKGGPDNGVFLQITCDDEADLPIPGRGYTFGGIKRAQADGDLQVLVSRGRRVLGVHLWGDVDSALKRLTSMVMAAA</sequence>
<dbReference type="GO" id="GO:0006096">
    <property type="term" value="P:glycolytic process"/>
    <property type="evidence" value="ECO:0007669"/>
    <property type="project" value="UniProtKB-KW"/>
</dbReference>
<dbReference type="GO" id="GO:0004347">
    <property type="term" value="F:glucose-6-phosphate isomerase activity"/>
    <property type="evidence" value="ECO:0007669"/>
    <property type="project" value="InterPro"/>
</dbReference>
<organism evidence="4">
    <name type="scientific">marine metagenome</name>
    <dbReference type="NCBI Taxonomy" id="408172"/>
    <lineage>
        <taxon>unclassified sequences</taxon>
        <taxon>metagenomes</taxon>
        <taxon>ecological metagenomes</taxon>
    </lineage>
</organism>
<dbReference type="Pfam" id="PF00342">
    <property type="entry name" value="PGI"/>
    <property type="match status" value="1"/>
</dbReference>
<evidence type="ECO:0000256" key="3">
    <source>
        <dbReference type="ARBA" id="ARBA00023235"/>
    </source>
</evidence>
<dbReference type="PRINTS" id="PR00662">
    <property type="entry name" value="G6PISOMERASE"/>
</dbReference>
<dbReference type="InterPro" id="IPR001672">
    <property type="entry name" value="G6P_Isomerase"/>
</dbReference>
<proteinExistence type="predicted"/>
<dbReference type="GO" id="GO:0097367">
    <property type="term" value="F:carbohydrate derivative binding"/>
    <property type="evidence" value="ECO:0007669"/>
    <property type="project" value="InterPro"/>
</dbReference>
<dbReference type="SUPFAM" id="SSF53697">
    <property type="entry name" value="SIS domain"/>
    <property type="match status" value="1"/>
</dbReference>
<protein>
    <recommendedName>
        <fullName evidence="5">Glucose-6-phosphate isomerase</fullName>
    </recommendedName>
</protein>
<dbReference type="Gene3D" id="3.40.50.10490">
    <property type="entry name" value="Glucose-6-phosphate isomerase like protein, domain 1"/>
    <property type="match status" value="3"/>
</dbReference>
<keyword evidence="1" id="KW-0312">Gluconeogenesis</keyword>
<dbReference type="PANTHER" id="PTHR11469:SF1">
    <property type="entry name" value="GLUCOSE-6-PHOSPHATE ISOMERASE"/>
    <property type="match status" value="1"/>
</dbReference>
<dbReference type="AlphaFoldDB" id="A0A381T7A7"/>
<evidence type="ECO:0000256" key="2">
    <source>
        <dbReference type="ARBA" id="ARBA00023152"/>
    </source>
</evidence>
<evidence type="ECO:0000256" key="1">
    <source>
        <dbReference type="ARBA" id="ARBA00022432"/>
    </source>
</evidence>
<dbReference type="GO" id="GO:0005829">
    <property type="term" value="C:cytosol"/>
    <property type="evidence" value="ECO:0007669"/>
    <property type="project" value="TreeGrafter"/>
</dbReference>
<accession>A0A381T7A7</accession>
<dbReference type="InterPro" id="IPR046348">
    <property type="entry name" value="SIS_dom_sf"/>
</dbReference>
<reference evidence="4" key="1">
    <citation type="submission" date="2018-05" db="EMBL/GenBank/DDBJ databases">
        <authorList>
            <person name="Lanie J.A."/>
            <person name="Ng W.-L."/>
            <person name="Kazmierczak K.M."/>
            <person name="Andrzejewski T.M."/>
            <person name="Davidsen T.M."/>
            <person name="Wayne K.J."/>
            <person name="Tettelin H."/>
            <person name="Glass J.I."/>
            <person name="Rusch D."/>
            <person name="Podicherti R."/>
            <person name="Tsui H.-C.T."/>
            <person name="Winkler M.E."/>
        </authorList>
    </citation>
    <scope>NUCLEOTIDE SEQUENCE</scope>
</reference>
<dbReference type="PANTHER" id="PTHR11469">
    <property type="entry name" value="GLUCOSE-6-PHOSPHATE ISOMERASE"/>
    <property type="match status" value="1"/>
</dbReference>
<dbReference type="PROSITE" id="PS51463">
    <property type="entry name" value="P_GLUCOSE_ISOMERASE_3"/>
    <property type="match status" value="1"/>
</dbReference>
<dbReference type="GO" id="GO:0051156">
    <property type="term" value="P:glucose 6-phosphate metabolic process"/>
    <property type="evidence" value="ECO:0007669"/>
    <property type="project" value="TreeGrafter"/>
</dbReference>
<dbReference type="GO" id="GO:0048029">
    <property type="term" value="F:monosaccharide binding"/>
    <property type="evidence" value="ECO:0007669"/>
    <property type="project" value="TreeGrafter"/>
</dbReference>
<name>A0A381T7A7_9ZZZZ</name>
<keyword evidence="3" id="KW-0413">Isomerase</keyword>
<dbReference type="GO" id="GO:0006094">
    <property type="term" value="P:gluconeogenesis"/>
    <property type="evidence" value="ECO:0007669"/>
    <property type="project" value="UniProtKB-KW"/>
</dbReference>
<gene>
    <name evidence="4" type="ORF">METZ01_LOCUS64916</name>
</gene>